<sequence length="74" mass="8267">MYFSGWSLKALNAVQSSGMEAQVAERWDAEVARCIALMTHPQESEGRLTKETNVVPQLQNAKRRDCPSDEVLST</sequence>
<accession>A0ABS8SJW1</accession>
<dbReference type="EMBL" id="JACEIK010000567">
    <property type="protein sequence ID" value="MCD7459206.1"/>
    <property type="molecule type" value="Genomic_DNA"/>
</dbReference>
<protein>
    <submittedName>
        <fullName evidence="2">Uncharacterized protein</fullName>
    </submittedName>
</protein>
<evidence type="ECO:0000313" key="3">
    <source>
        <dbReference type="Proteomes" id="UP000823775"/>
    </source>
</evidence>
<name>A0ABS8SJW1_DATST</name>
<dbReference type="Proteomes" id="UP000823775">
    <property type="component" value="Unassembled WGS sequence"/>
</dbReference>
<reference evidence="2 3" key="1">
    <citation type="journal article" date="2021" name="BMC Genomics">
        <title>Datura genome reveals duplications of psychoactive alkaloid biosynthetic genes and high mutation rate following tissue culture.</title>
        <authorList>
            <person name="Rajewski A."/>
            <person name="Carter-House D."/>
            <person name="Stajich J."/>
            <person name="Litt A."/>
        </authorList>
    </citation>
    <scope>NUCLEOTIDE SEQUENCE [LARGE SCALE GENOMIC DNA]</scope>
    <source>
        <strain evidence="2">AR-01</strain>
    </source>
</reference>
<feature type="compositionally biased region" description="Polar residues" evidence="1">
    <location>
        <begin position="51"/>
        <end position="60"/>
    </location>
</feature>
<feature type="region of interest" description="Disordered" evidence="1">
    <location>
        <begin position="44"/>
        <end position="74"/>
    </location>
</feature>
<organism evidence="2 3">
    <name type="scientific">Datura stramonium</name>
    <name type="common">Jimsonweed</name>
    <name type="synonym">Common thornapple</name>
    <dbReference type="NCBI Taxonomy" id="4076"/>
    <lineage>
        <taxon>Eukaryota</taxon>
        <taxon>Viridiplantae</taxon>
        <taxon>Streptophyta</taxon>
        <taxon>Embryophyta</taxon>
        <taxon>Tracheophyta</taxon>
        <taxon>Spermatophyta</taxon>
        <taxon>Magnoliopsida</taxon>
        <taxon>eudicotyledons</taxon>
        <taxon>Gunneridae</taxon>
        <taxon>Pentapetalae</taxon>
        <taxon>asterids</taxon>
        <taxon>lamiids</taxon>
        <taxon>Solanales</taxon>
        <taxon>Solanaceae</taxon>
        <taxon>Solanoideae</taxon>
        <taxon>Datureae</taxon>
        <taxon>Datura</taxon>
    </lineage>
</organism>
<keyword evidence="3" id="KW-1185">Reference proteome</keyword>
<evidence type="ECO:0000313" key="2">
    <source>
        <dbReference type="EMBL" id="MCD7459206.1"/>
    </source>
</evidence>
<evidence type="ECO:0000256" key="1">
    <source>
        <dbReference type="SAM" id="MobiDB-lite"/>
    </source>
</evidence>
<proteinExistence type="predicted"/>
<comment type="caution">
    <text evidence="2">The sequence shown here is derived from an EMBL/GenBank/DDBJ whole genome shotgun (WGS) entry which is preliminary data.</text>
</comment>
<gene>
    <name evidence="2" type="ORF">HAX54_040288</name>
</gene>